<feature type="region of interest" description="Disordered" evidence="1">
    <location>
        <begin position="1"/>
        <end position="36"/>
    </location>
</feature>
<feature type="non-terminal residue" evidence="2">
    <location>
        <position position="389"/>
    </location>
</feature>
<keyword evidence="3" id="KW-1185">Reference proteome</keyword>
<gene>
    <name evidence="2" type="ORF">XAT740_LOCUS54918</name>
</gene>
<protein>
    <submittedName>
        <fullName evidence="2">Uncharacterized protein</fullName>
    </submittedName>
</protein>
<dbReference type="AlphaFoldDB" id="A0A816EIU1"/>
<evidence type="ECO:0000256" key="1">
    <source>
        <dbReference type="SAM" id="MobiDB-lite"/>
    </source>
</evidence>
<dbReference type="Proteomes" id="UP000663828">
    <property type="component" value="Unassembled WGS sequence"/>
</dbReference>
<sequence>MATHHRRTQSSCNSSSRSVLPTINAASRSPADRKQGRATYSSLLDDIYQLQRCAKTLKRHVHNETHKEKLLLTIHQWKKQSEAQIKSKAKAAKVQIEQQITATQKSVDQSIDDLTKEVHTKLKSNTYTRNDLVRWRSSLDKNEKELKQISDIGINFVDLSSIQLVIDPKRKDPETSQEIRSDVHGQIPSIKPNEIELLTKYQCPCAVFCDDPCALSKVKGLFEELRKLRPMDKKGPMSGKCDHETTQMESFLTQTFQFRNIPGEYIVQGVKSFHIKSPPKEMNPKSTIFFPTKTKNSFAMSVQEILDWQRSYRVYADGTVPNMNKIFIRRALQGLTKSGEEAFAMKFVVRISQCPILMEFDARVIQRELQHDWPQRIKLVSVTGIDFAG</sequence>
<evidence type="ECO:0000313" key="3">
    <source>
        <dbReference type="Proteomes" id="UP000663828"/>
    </source>
</evidence>
<accession>A0A816EIU1</accession>
<organism evidence="2 3">
    <name type="scientific">Adineta ricciae</name>
    <name type="common">Rotifer</name>
    <dbReference type="NCBI Taxonomy" id="249248"/>
    <lineage>
        <taxon>Eukaryota</taxon>
        <taxon>Metazoa</taxon>
        <taxon>Spiralia</taxon>
        <taxon>Gnathifera</taxon>
        <taxon>Rotifera</taxon>
        <taxon>Eurotatoria</taxon>
        <taxon>Bdelloidea</taxon>
        <taxon>Adinetida</taxon>
        <taxon>Adinetidae</taxon>
        <taxon>Adineta</taxon>
    </lineage>
</organism>
<comment type="caution">
    <text evidence="2">The sequence shown here is derived from an EMBL/GenBank/DDBJ whole genome shotgun (WGS) entry which is preliminary data.</text>
</comment>
<dbReference type="EMBL" id="CAJNOR010010055">
    <property type="protein sequence ID" value="CAF1650739.1"/>
    <property type="molecule type" value="Genomic_DNA"/>
</dbReference>
<evidence type="ECO:0000313" key="2">
    <source>
        <dbReference type="EMBL" id="CAF1650739.1"/>
    </source>
</evidence>
<name>A0A816EIU1_ADIRI</name>
<reference evidence="2" key="1">
    <citation type="submission" date="2021-02" db="EMBL/GenBank/DDBJ databases">
        <authorList>
            <person name="Nowell W R."/>
        </authorList>
    </citation>
    <scope>NUCLEOTIDE SEQUENCE</scope>
</reference>
<proteinExistence type="predicted"/>